<gene>
    <name evidence="1" type="ORF">CEXT_384841</name>
</gene>
<keyword evidence="2" id="KW-1185">Reference proteome</keyword>
<dbReference type="EMBL" id="BPLR01006773">
    <property type="protein sequence ID" value="GIY12315.1"/>
    <property type="molecule type" value="Genomic_DNA"/>
</dbReference>
<reference evidence="1 2" key="1">
    <citation type="submission" date="2021-06" db="EMBL/GenBank/DDBJ databases">
        <title>Caerostris extrusa draft genome.</title>
        <authorList>
            <person name="Kono N."/>
            <person name="Arakawa K."/>
        </authorList>
    </citation>
    <scope>NUCLEOTIDE SEQUENCE [LARGE SCALE GENOMIC DNA]</scope>
</reference>
<name>A0AAV4QS50_CAEEX</name>
<dbReference type="AlphaFoldDB" id="A0AAV4QS50"/>
<proteinExistence type="predicted"/>
<organism evidence="1 2">
    <name type="scientific">Caerostris extrusa</name>
    <name type="common">Bark spider</name>
    <name type="synonym">Caerostris bankana</name>
    <dbReference type="NCBI Taxonomy" id="172846"/>
    <lineage>
        <taxon>Eukaryota</taxon>
        <taxon>Metazoa</taxon>
        <taxon>Ecdysozoa</taxon>
        <taxon>Arthropoda</taxon>
        <taxon>Chelicerata</taxon>
        <taxon>Arachnida</taxon>
        <taxon>Araneae</taxon>
        <taxon>Araneomorphae</taxon>
        <taxon>Entelegynae</taxon>
        <taxon>Araneoidea</taxon>
        <taxon>Araneidae</taxon>
        <taxon>Caerostris</taxon>
    </lineage>
</organism>
<evidence type="ECO:0000313" key="2">
    <source>
        <dbReference type="Proteomes" id="UP001054945"/>
    </source>
</evidence>
<comment type="caution">
    <text evidence="1">The sequence shown here is derived from an EMBL/GenBank/DDBJ whole genome shotgun (WGS) entry which is preliminary data.</text>
</comment>
<dbReference type="Proteomes" id="UP001054945">
    <property type="component" value="Unassembled WGS sequence"/>
</dbReference>
<accession>A0AAV4QS50</accession>
<sequence length="87" mass="10016">MTCRVSLNNHELRVIDTITTTTKYHSLPATIASHVIGVARLNIDGTTPQQRLLTVISNRRRHVVAQIDSRFGRCIYYVLSQNQLRRR</sequence>
<evidence type="ECO:0000313" key="1">
    <source>
        <dbReference type="EMBL" id="GIY12315.1"/>
    </source>
</evidence>
<protein>
    <submittedName>
        <fullName evidence="1">Uncharacterized protein</fullName>
    </submittedName>
</protein>